<evidence type="ECO:0000313" key="2">
    <source>
        <dbReference type="Proteomes" id="UP001209878"/>
    </source>
</evidence>
<comment type="caution">
    <text evidence="1">The sequence shown here is derived from an EMBL/GenBank/DDBJ whole genome shotgun (WGS) entry which is preliminary data.</text>
</comment>
<dbReference type="AlphaFoldDB" id="A0AAD9NVX6"/>
<sequence>MFIQFLLLTRWWEIPRVVFFSSCRLVNSRVSVEERRKKVVKVLVLCLCLEECWSRELTVLDLVECLSNCNGRGWRCKADCHNRMKPVYAPCRDSCLSKWFGCMASCDKLGGDKMMREAGQACKGYLKLCVNRLSKRSHGFPETQTGAIQTIQRAVLKIRRDNIDSCVINVHSGEANSRDERSETDEHHFKRSSSR</sequence>
<protein>
    <submittedName>
        <fullName evidence="1">Uncharacterized protein</fullName>
    </submittedName>
</protein>
<evidence type="ECO:0000313" key="1">
    <source>
        <dbReference type="EMBL" id="KAK2181959.1"/>
    </source>
</evidence>
<accession>A0AAD9NVX6</accession>
<dbReference type="EMBL" id="JAODUO010000373">
    <property type="protein sequence ID" value="KAK2181959.1"/>
    <property type="molecule type" value="Genomic_DNA"/>
</dbReference>
<gene>
    <name evidence="1" type="ORF">NP493_374g02055</name>
</gene>
<name>A0AAD9NVX6_RIDPI</name>
<reference evidence="1" key="1">
    <citation type="journal article" date="2023" name="Mol. Biol. Evol.">
        <title>Third-Generation Sequencing Reveals the Adaptive Role of the Epigenome in Three Deep-Sea Polychaetes.</title>
        <authorList>
            <person name="Perez M."/>
            <person name="Aroh O."/>
            <person name="Sun Y."/>
            <person name="Lan Y."/>
            <person name="Juniper S.K."/>
            <person name="Young C.R."/>
            <person name="Angers B."/>
            <person name="Qian P.Y."/>
        </authorList>
    </citation>
    <scope>NUCLEOTIDE SEQUENCE</scope>
    <source>
        <strain evidence="1">R07B-5</strain>
    </source>
</reference>
<proteinExistence type="predicted"/>
<keyword evidence="2" id="KW-1185">Reference proteome</keyword>
<dbReference type="Proteomes" id="UP001209878">
    <property type="component" value="Unassembled WGS sequence"/>
</dbReference>
<organism evidence="1 2">
    <name type="scientific">Ridgeia piscesae</name>
    <name type="common">Tubeworm</name>
    <dbReference type="NCBI Taxonomy" id="27915"/>
    <lineage>
        <taxon>Eukaryota</taxon>
        <taxon>Metazoa</taxon>
        <taxon>Spiralia</taxon>
        <taxon>Lophotrochozoa</taxon>
        <taxon>Annelida</taxon>
        <taxon>Polychaeta</taxon>
        <taxon>Sedentaria</taxon>
        <taxon>Canalipalpata</taxon>
        <taxon>Sabellida</taxon>
        <taxon>Siboglinidae</taxon>
        <taxon>Ridgeia</taxon>
    </lineage>
</organism>